<feature type="domain" description="C2 PI3K-type" evidence="13">
    <location>
        <begin position="108"/>
        <end position="267"/>
    </location>
</feature>
<dbReference type="GO" id="GO:0032060">
    <property type="term" value="P:bleb assembly"/>
    <property type="evidence" value="ECO:0007669"/>
    <property type="project" value="UniProtKB-ARBA"/>
</dbReference>
<evidence type="ECO:0000256" key="6">
    <source>
        <dbReference type="ARBA" id="ARBA00022840"/>
    </source>
</evidence>
<dbReference type="FunFam" id="1.10.1070.11:FF:000001">
    <property type="entry name" value="Phosphatidylinositol 4,5-bisphosphate 3-kinase catalytic subunit"/>
    <property type="match status" value="1"/>
</dbReference>
<dbReference type="SMART" id="SM00142">
    <property type="entry name" value="PI3K_C2"/>
    <property type="match status" value="1"/>
</dbReference>
<dbReference type="PROSITE" id="PS51545">
    <property type="entry name" value="PIK_HELICAL"/>
    <property type="match status" value="1"/>
</dbReference>
<evidence type="ECO:0000256" key="7">
    <source>
        <dbReference type="PIRNR" id="PIRNR000587"/>
    </source>
</evidence>
<keyword evidence="3 7" id="KW-0808">Transferase</keyword>
<dbReference type="GO" id="GO:0048015">
    <property type="term" value="P:phosphatidylinositol-mediated signaling"/>
    <property type="evidence" value="ECO:0007669"/>
    <property type="project" value="TreeGrafter"/>
</dbReference>
<dbReference type="SUPFAM" id="SSF54236">
    <property type="entry name" value="Ubiquitin-like"/>
    <property type="match status" value="1"/>
</dbReference>
<dbReference type="Pfam" id="PF00794">
    <property type="entry name" value="PI3K_rbd"/>
    <property type="match status" value="1"/>
</dbReference>
<dbReference type="Gene3D" id="2.60.40.150">
    <property type="entry name" value="C2 domain"/>
    <property type="match status" value="1"/>
</dbReference>
<keyword evidence="4 7" id="KW-0547">Nucleotide-binding</keyword>
<dbReference type="EC" id="2.7.1.137" evidence="2"/>
<dbReference type="GO" id="GO:0043491">
    <property type="term" value="P:phosphatidylinositol 3-kinase/protein kinase B signal transduction"/>
    <property type="evidence" value="ECO:0007669"/>
    <property type="project" value="TreeGrafter"/>
</dbReference>
<organism evidence="14">
    <name type="scientific">Calcidiscus leptoporus</name>
    <dbReference type="NCBI Taxonomy" id="127549"/>
    <lineage>
        <taxon>Eukaryota</taxon>
        <taxon>Haptista</taxon>
        <taxon>Haptophyta</taxon>
        <taxon>Prymnesiophyceae</taxon>
        <taxon>Coccolithales</taxon>
        <taxon>Calcidiscaceae</taxon>
        <taxon>Calcidiscus</taxon>
    </lineage>
</organism>
<dbReference type="Gene3D" id="1.25.40.70">
    <property type="entry name" value="Phosphatidylinositol 3-kinase, accessory domain (PIK)"/>
    <property type="match status" value="1"/>
</dbReference>
<dbReference type="CDD" id="cd00891">
    <property type="entry name" value="PI3Kc"/>
    <property type="match status" value="1"/>
</dbReference>
<evidence type="ECO:0000256" key="4">
    <source>
        <dbReference type="ARBA" id="ARBA00022741"/>
    </source>
</evidence>
<feature type="domain" description="PI3K-RBD" evidence="12">
    <location>
        <begin position="1"/>
        <end position="66"/>
    </location>
</feature>
<evidence type="ECO:0000256" key="1">
    <source>
        <dbReference type="ARBA" id="ARBA00001498"/>
    </source>
</evidence>
<dbReference type="Gene3D" id="1.10.1070.11">
    <property type="entry name" value="Phosphatidylinositol 3-/4-kinase, catalytic domain"/>
    <property type="match status" value="1"/>
</dbReference>
<dbReference type="PANTHER" id="PTHR10048">
    <property type="entry name" value="PHOSPHATIDYLINOSITOL KINASE"/>
    <property type="match status" value="1"/>
</dbReference>
<dbReference type="Gene3D" id="3.30.1010.10">
    <property type="entry name" value="Phosphatidylinositol 3-kinase Catalytic Subunit, Chain A, domain 4"/>
    <property type="match status" value="1"/>
</dbReference>
<keyword evidence="5 7" id="KW-0418">Kinase</keyword>
<dbReference type="PIRSF" id="PIRSF000587">
    <property type="entry name" value="PI3K_Vps34"/>
    <property type="match status" value="1"/>
</dbReference>
<feature type="region of interest" description="Disordered" evidence="9">
    <location>
        <begin position="71"/>
        <end position="92"/>
    </location>
</feature>
<feature type="compositionally biased region" description="Pro residues" evidence="9">
    <location>
        <begin position="71"/>
        <end position="86"/>
    </location>
</feature>
<dbReference type="Pfam" id="PF00613">
    <property type="entry name" value="PI3Ka"/>
    <property type="match status" value="1"/>
</dbReference>
<dbReference type="InterPro" id="IPR015433">
    <property type="entry name" value="PI3/4_kinase"/>
</dbReference>
<evidence type="ECO:0000259" key="10">
    <source>
        <dbReference type="PROSITE" id="PS50290"/>
    </source>
</evidence>
<dbReference type="PANTHER" id="PTHR10048:SF14">
    <property type="entry name" value="LD28067P"/>
    <property type="match status" value="1"/>
</dbReference>
<accession>A0A7S0JDC0</accession>
<dbReference type="PROSITE" id="PS00915">
    <property type="entry name" value="PI3_4_KINASE_1"/>
    <property type="match status" value="1"/>
</dbReference>
<dbReference type="CDD" id="cd08380">
    <property type="entry name" value="C2_PI3K_like"/>
    <property type="match status" value="1"/>
</dbReference>
<evidence type="ECO:0000313" key="14">
    <source>
        <dbReference type="EMBL" id="CAD8548420.1"/>
    </source>
</evidence>
<comment type="similarity">
    <text evidence="7 8">Belongs to the PI3/PI4-kinase family.</text>
</comment>
<evidence type="ECO:0000259" key="11">
    <source>
        <dbReference type="PROSITE" id="PS51545"/>
    </source>
</evidence>
<dbReference type="GO" id="GO:0005886">
    <property type="term" value="C:plasma membrane"/>
    <property type="evidence" value="ECO:0007669"/>
    <property type="project" value="TreeGrafter"/>
</dbReference>
<sequence>MAVGELLAKALREYEKTMQDSSRRAEQMTLKVLGSNEYLGEGEVIDYTYVRRCLKKGKDIELLLVPNPLADLPPLPPPPSPPPSRPSPGDLVEGQLSPHVDSLWDISPQFTLRVKVLSVENLRSVEEALRMRAKAGASWQLFVRMCVYIGGNPLCDVKETSLVAADDTGNPQWSEWLDTGSIRVCCLPRAARVCYTLVGRPHLGRRELDEIALGWVSMQLIGHDEQLVQGVTSLRLWADEEANPIGANMENVSFYGAEPPVLFVQYDSYQRPVAMPKAAQRSSLEQTELGASPGPEKVVRLKRIIEGDPLSPLSADDKRLIWQFKHFILSSPAALPKFLQCHSWLERSQVAKMHSLLHQWAPLKPTEALELLDAKFADEEIRAYAVSRLDGLSDAELSDFVLQLTQVLKYEARHNSALARMLLRRALACPHQVGHQFFWSLKAEMHLPEVCERFGLLIEEYMRCCGPHREQLMLQSTVEQLLIKAANLVKTVPKSERVALLREELSAVQFPPKFQLPLDPRFECSGLIVEKCKCMDSKKVPLWLVFKNADPQGRNLTVMFKCGDDLRQDALTLQIIRIMEHQWERAGLDLRLSPYSCVATGDEIGFIEIVLNSDTTANISKKYGGGAGAAFKKEPMAQYLREHNPTDREYEEAVDTFCLSLAGYCVATYVIGIGDRHNDNVMLSKVGNLFHIDFGHFLGNFKWKFGVKRERAPFVFTPDFAYVLGDKGAEKFDHFISICCQAYNILRQHSHEFINLFSLMLSTGIPELQKVEDIYWLRGCLMPHMTDEQAAEYFTKLIYTALATLTTQVNNAVHIIAHS</sequence>
<evidence type="ECO:0000256" key="9">
    <source>
        <dbReference type="SAM" id="MobiDB-lite"/>
    </source>
</evidence>
<dbReference type="Gene3D" id="3.10.20.90">
    <property type="entry name" value="Phosphatidylinositol 3-kinase Catalytic Subunit, Chain A, domain 1"/>
    <property type="match status" value="1"/>
</dbReference>
<dbReference type="GO" id="GO:0005524">
    <property type="term" value="F:ATP binding"/>
    <property type="evidence" value="ECO:0007669"/>
    <property type="project" value="UniProtKB-UniRule"/>
</dbReference>
<dbReference type="GO" id="GO:0005942">
    <property type="term" value="C:phosphatidylinositol 3-kinase complex"/>
    <property type="evidence" value="ECO:0007669"/>
    <property type="project" value="TreeGrafter"/>
</dbReference>
<evidence type="ECO:0000256" key="3">
    <source>
        <dbReference type="ARBA" id="ARBA00022679"/>
    </source>
</evidence>
<dbReference type="InterPro" id="IPR000341">
    <property type="entry name" value="PI3K_Ras-bd_dom"/>
</dbReference>
<dbReference type="PROSITE" id="PS51547">
    <property type="entry name" value="C2_PI3K"/>
    <property type="match status" value="1"/>
</dbReference>
<dbReference type="GO" id="GO:0016303">
    <property type="term" value="F:1-phosphatidylinositol-3-kinase activity"/>
    <property type="evidence" value="ECO:0007669"/>
    <property type="project" value="UniProtKB-EC"/>
</dbReference>
<dbReference type="InterPro" id="IPR000403">
    <property type="entry name" value="PI3/4_kinase_cat_dom"/>
</dbReference>
<dbReference type="GO" id="GO:0016477">
    <property type="term" value="P:cell migration"/>
    <property type="evidence" value="ECO:0007669"/>
    <property type="project" value="TreeGrafter"/>
</dbReference>
<dbReference type="GO" id="GO:0005737">
    <property type="term" value="C:cytoplasm"/>
    <property type="evidence" value="ECO:0007669"/>
    <property type="project" value="TreeGrafter"/>
</dbReference>
<dbReference type="SUPFAM" id="SSF56112">
    <property type="entry name" value="Protein kinase-like (PK-like)"/>
    <property type="match status" value="1"/>
</dbReference>
<evidence type="ECO:0000256" key="2">
    <source>
        <dbReference type="ARBA" id="ARBA00012073"/>
    </source>
</evidence>
<feature type="domain" description="PIK helical" evidence="11">
    <location>
        <begin position="287"/>
        <end position="464"/>
    </location>
</feature>
<dbReference type="InterPro" id="IPR035892">
    <property type="entry name" value="C2_domain_sf"/>
</dbReference>
<protein>
    <recommendedName>
        <fullName evidence="2">phosphatidylinositol 3-kinase</fullName>
        <ecNumber evidence="2">2.7.1.137</ecNumber>
    </recommendedName>
</protein>
<dbReference type="GO" id="GO:0035005">
    <property type="term" value="F:1-phosphatidylinositol-4-phosphate 3-kinase activity"/>
    <property type="evidence" value="ECO:0007669"/>
    <property type="project" value="TreeGrafter"/>
</dbReference>
<dbReference type="FunFam" id="3.30.1010.10:FF:000008">
    <property type="entry name" value="Phosphatidylinositol 4,5-bisphosphate 3-kinase catalytic subunit gamma"/>
    <property type="match status" value="1"/>
</dbReference>
<evidence type="ECO:0000256" key="8">
    <source>
        <dbReference type="PROSITE-ProRule" id="PRU00880"/>
    </source>
</evidence>
<dbReference type="SMART" id="SM00145">
    <property type="entry name" value="PI3Ka"/>
    <property type="match status" value="1"/>
</dbReference>
<dbReference type="InterPro" id="IPR002420">
    <property type="entry name" value="PI3K-type_C2_dom"/>
</dbReference>
<dbReference type="SUPFAM" id="SSF48371">
    <property type="entry name" value="ARM repeat"/>
    <property type="match status" value="1"/>
</dbReference>
<evidence type="ECO:0000256" key="5">
    <source>
        <dbReference type="ARBA" id="ARBA00022777"/>
    </source>
</evidence>
<gene>
    <name evidence="14" type="ORF">CLEP1334_LOCUS23710</name>
</gene>
<evidence type="ECO:0000259" key="12">
    <source>
        <dbReference type="PROSITE" id="PS51546"/>
    </source>
</evidence>
<dbReference type="InterPro" id="IPR008290">
    <property type="entry name" value="PI3K_Vps34"/>
</dbReference>
<dbReference type="InterPro" id="IPR018936">
    <property type="entry name" value="PI3/4_kinase_CS"/>
</dbReference>
<dbReference type="InterPro" id="IPR042236">
    <property type="entry name" value="PI3K_accessory_sf"/>
</dbReference>
<dbReference type="PROSITE" id="PS50290">
    <property type="entry name" value="PI3_4_KINASE_3"/>
    <property type="match status" value="1"/>
</dbReference>
<dbReference type="InterPro" id="IPR001263">
    <property type="entry name" value="PI3K_accessory_dom"/>
</dbReference>
<keyword evidence="6 7" id="KW-0067">ATP-binding</keyword>
<evidence type="ECO:0000259" key="13">
    <source>
        <dbReference type="PROSITE" id="PS51547"/>
    </source>
</evidence>
<dbReference type="Pfam" id="PF00454">
    <property type="entry name" value="PI3_PI4_kinase"/>
    <property type="match status" value="1"/>
</dbReference>
<dbReference type="InterPro" id="IPR011009">
    <property type="entry name" value="Kinase-like_dom_sf"/>
</dbReference>
<dbReference type="PROSITE" id="PS00916">
    <property type="entry name" value="PI3_4_KINASE_2"/>
    <property type="match status" value="1"/>
</dbReference>
<dbReference type="AlphaFoldDB" id="A0A7S0JDC0"/>
<dbReference type="SUPFAM" id="SSF49562">
    <property type="entry name" value="C2 domain (Calcium/lipid-binding domain, CaLB)"/>
    <property type="match status" value="1"/>
</dbReference>
<dbReference type="InterPro" id="IPR029071">
    <property type="entry name" value="Ubiquitin-like_domsf"/>
</dbReference>
<dbReference type="EMBL" id="HBER01047294">
    <property type="protein sequence ID" value="CAD8548420.1"/>
    <property type="molecule type" value="Transcribed_RNA"/>
</dbReference>
<dbReference type="InterPro" id="IPR035448">
    <property type="entry name" value="PI3Kc"/>
</dbReference>
<name>A0A7S0JDC0_9EUKA</name>
<dbReference type="GO" id="GO:0050920">
    <property type="term" value="P:regulation of chemotaxis"/>
    <property type="evidence" value="ECO:0007669"/>
    <property type="project" value="UniProtKB-ARBA"/>
</dbReference>
<feature type="domain" description="PI3K/PI4K catalytic" evidence="10">
    <location>
        <begin position="528"/>
        <end position="806"/>
    </location>
</feature>
<comment type="catalytic activity">
    <reaction evidence="1">
        <text>a 1,2-diacyl-sn-glycero-3-phospho-(1D-myo-inositol) + ATP = a 1,2-diacyl-sn-glycero-3-phospho-(1D-myo-inositol-3-phosphate) + ADP + H(+)</text>
        <dbReference type="Rhea" id="RHEA:12709"/>
        <dbReference type="ChEBI" id="CHEBI:15378"/>
        <dbReference type="ChEBI" id="CHEBI:30616"/>
        <dbReference type="ChEBI" id="CHEBI:57880"/>
        <dbReference type="ChEBI" id="CHEBI:58088"/>
        <dbReference type="ChEBI" id="CHEBI:456216"/>
        <dbReference type="EC" id="2.7.1.137"/>
    </reaction>
</comment>
<dbReference type="Pfam" id="PF00792">
    <property type="entry name" value="PI3K_C2"/>
    <property type="match status" value="1"/>
</dbReference>
<dbReference type="InterPro" id="IPR016024">
    <property type="entry name" value="ARM-type_fold"/>
</dbReference>
<dbReference type="SMART" id="SM00146">
    <property type="entry name" value="PI3Kc"/>
    <property type="match status" value="1"/>
</dbReference>
<proteinExistence type="inferred from homology"/>
<dbReference type="InterPro" id="IPR036940">
    <property type="entry name" value="PI3/4_kinase_cat_sf"/>
</dbReference>
<reference evidence="14" key="1">
    <citation type="submission" date="2021-01" db="EMBL/GenBank/DDBJ databases">
        <authorList>
            <person name="Corre E."/>
            <person name="Pelletier E."/>
            <person name="Niang G."/>
            <person name="Scheremetjew M."/>
            <person name="Finn R."/>
            <person name="Kale V."/>
            <person name="Holt S."/>
            <person name="Cochrane G."/>
            <person name="Meng A."/>
            <person name="Brown T."/>
            <person name="Cohen L."/>
        </authorList>
    </citation>
    <scope>NUCLEOTIDE SEQUENCE</scope>
    <source>
        <strain evidence="14">RCC1130</strain>
    </source>
</reference>
<dbReference type="PROSITE" id="PS51546">
    <property type="entry name" value="PI3K_RBD"/>
    <property type="match status" value="1"/>
</dbReference>